<accession>A0A6C0E0K9</accession>
<proteinExistence type="predicted"/>
<sequence>MKYYTNDEDLWELTQSVKSSRMNVRFHVSQVVNEINKDICNHYKYGSSRLDLYFMNKRIKKLNKMLYRYGFNIVVDVKYE</sequence>
<name>A0A6C0E0K9_9ZZZZ</name>
<evidence type="ECO:0000313" key="1">
    <source>
        <dbReference type="EMBL" id="QHT22278.1"/>
    </source>
</evidence>
<organism evidence="1">
    <name type="scientific">viral metagenome</name>
    <dbReference type="NCBI Taxonomy" id="1070528"/>
    <lineage>
        <taxon>unclassified sequences</taxon>
        <taxon>metagenomes</taxon>
        <taxon>organismal metagenomes</taxon>
    </lineage>
</organism>
<protein>
    <submittedName>
        <fullName evidence="1">Uncharacterized protein</fullName>
    </submittedName>
</protein>
<reference evidence="1" key="1">
    <citation type="journal article" date="2020" name="Nature">
        <title>Giant virus diversity and host interactions through global metagenomics.</title>
        <authorList>
            <person name="Schulz F."/>
            <person name="Roux S."/>
            <person name="Paez-Espino D."/>
            <person name="Jungbluth S."/>
            <person name="Walsh D.A."/>
            <person name="Denef V.J."/>
            <person name="McMahon K.D."/>
            <person name="Konstantinidis K.T."/>
            <person name="Eloe-Fadrosh E.A."/>
            <person name="Kyrpides N.C."/>
            <person name="Woyke T."/>
        </authorList>
    </citation>
    <scope>NUCLEOTIDE SEQUENCE</scope>
    <source>
        <strain evidence="1">GVMAG-M-3300023179-107</strain>
    </source>
</reference>
<dbReference type="EMBL" id="MN739708">
    <property type="protein sequence ID" value="QHT22278.1"/>
    <property type="molecule type" value="Genomic_DNA"/>
</dbReference>
<dbReference type="AlphaFoldDB" id="A0A6C0E0K9"/>